<gene>
    <name evidence="1" type="ORF">PsorP6_017857</name>
</gene>
<protein>
    <submittedName>
        <fullName evidence="1">Uncharacterized protein</fullName>
    </submittedName>
</protein>
<dbReference type="EMBL" id="CM047581">
    <property type="protein sequence ID" value="KAI9916433.1"/>
    <property type="molecule type" value="Genomic_DNA"/>
</dbReference>
<reference evidence="1 2" key="1">
    <citation type="journal article" date="2022" name="bioRxiv">
        <title>The genome of the oomycete Peronosclerospora sorghi, a cosmopolitan pathogen of maize and sorghum, is inflated with dispersed pseudogenes.</title>
        <authorList>
            <person name="Fletcher K."/>
            <person name="Martin F."/>
            <person name="Isakeit T."/>
            <person name="Cavanaugh K."/>
            <person name="Magill C."/>
            <person name="Michelmore R."/>
        </authorList>
    </citation>
    <scope>NUCLEOTIDE SEQUENCE [LARGE SCALE GENOMIC DNA]</scope>
    <source>
        <strain evidence="1">P6</strain>
    </source>
</reference>
<sequence length="79" mass="8831">MADRAANIAMDTALSQQMNGDDGRPIIMELAEHLNNDVQQWITTRQTALNEVTLVATSTRTTRKHTLAPRTLVDRNAQQ</sequence>
<evidence type="ECO:0000313" key="2">
    <source>
        <dbReference type="Proteomes" id="UP001163321"/>
    </source>
</evidence>
<comment type="caution">
    <text evidence="1">The sequence shown here is derived from an EMBL/GenBank/DDBJ whole genome shotgun (WGS) entry which is preliminary data.</text>
</comment>
<proteinExistence type="predicted"/>
<organism evidence="1 2">
    <name type="scientific">Peronosclerospora sorghi</name>
    <dbReference type="NCBI Taxonomy" id="230839"/>
    <lineage>
        <taxon>Eukaryota</taxon>
        <taxon>Sar</taxon>
        <taxon>Stramenopiles</taxon>
        <taxon>Oomycota</taxon>
        <taxon>Peronosporomycetes</taxon>
        <taxon>Peronosporales</taxon>
        <taxon>Peronosporaceae</taxon>
        <taxon>Peronosclerospora</taxon>
    </lineage>
</organism>
<accession>A0ACC0WC82</accession>
<name>A0ACC0WC82_9STRA</name>
<keyword evidence="2" id="KW-1185">Reference proteome</keyword>
<dbReference type="Proteomes" id="UP001163321">
    <property type="component" value="Chromosome 2"/>
</dbReference>
<evidence type="ECO:0000313" key="1">
    <source>
        <dbReference type="EMBL" id="KAI9916433.1"/>
    </source>
</evidence>